<name>Z9JVE0_9MICO</name>
<dbReference type="RefSeq" id="WP_038371636.1">
    <property type="nucleotide sequence ID" value="NZ_KK069991.1"/>
</dbReference>
<dbReference type="AlphaFoldDB" id="Z9JVE0"/>
<dbReference type="eggNOG" id="ENOG5033FM7">
    <property type="taxonomic scope" value="Bacteria"/>
</dbReference>
<keyword evidence="3" id="KW-1185">Reference proteome</keyword>
<dbReference type="OrthoDB" id="4932393at2"/>
<dbReference type="Proteomes" id="UP000023067">
    <property type="component" value="Unassembled WGS sequence"/>
</dbReference>
<feature type="region of interest" description="Disordered" evidence="1">
    <location>
        <begin position="55"/>
        <end position="98"/>
    </location>
</feature>
<evidence type="ECO:0000313" key="3">
    <source>
        <dbReference type="Proteomes" id="UP000023067"/>
    </source>
</evidence>
<organism evidence="2 3">
    <name type="scientific">Brachybacterium phenoliresistens</name>
    <dbReference type="NCBI Taxonomy" id="396014"/>
    <lineage>
        <taxon>Bacteria</taxon>
        <taxon>Bacillati</taxon>
        <taxon>Actinomycetota</taxon>
        <taxon>Actinomycetes</taxon>
        <taxon>Micrococcales</taxon>
        <taxon>Dermabacteraceae</taxon>
        <taxon>Brachybacterium</taxon>
    </lineage>
</organism>
<sequence>MISSSRSRPARPRSRGARARRSRARGSAPRGIALLAALCLTAAACSSGPPGIIAAESSDAGGSTSSPADAEPDATSPGADDPASSPAESPDGPTIRDADLASVPWRESVHEMVLTPATHEGLRTIVVAPQIEYTDVDGDGHEDAFAALEITDGQGFEQIWYIWLWDPEAEEPVQVENPIARMARCGDSIHEISSAEGAFVVTESLRLQDGLEQDCASDGPVQVTRQVTVVDGWPVLTGGMQGHGGICPQRDGTDAQFPVEDYVLQDAPAEGGAALTDPPPLTFGEVDVWGTPWLFRPHWMLVHVGFDNPVGGPEVIEGGYTPCAWVHLEDDTRPIPHDVHTS</sequence>
<dbReference type="STRING" id="396014.BF93_15390"/>
<evidence type="ECO:0000256" key="1">
    <source>
        <dbReference type="SAM" id="MobiDB-lite"/>
    </source>
</evidence>
<evidence type="ECO:0000313" key="2">
    <source>
        <dbReference type="EMBL" id="EWS81742.1"/>
    </source>
</evidence>
<reference evidence="2 3" key="1">
    <citation type="submission" date="2014-02" db="EMBL/GenBank/DDBJ databases">
        <title>Genome sequence of Brachybacterium phenoliresistens strain W13A50.</title>
        <authorList>
            <person name="Wang X."/>
        </authorList>
    </citation>
    <scope>NUCLEOTIDE SEQUENCE [LARGE SCALE GENOMIC DNA]</scope>
    <source>
        <strain evidence="2 3">W13A50</strain>
    </source>
</reference>
<protein>
    <submittedName>
        <fullName evidence="2">Uncharacterized protein</fullName>
    </submittedName>
</protein>
<feature type="compositionally biased region" description="Basic residues" evidence="1">
    <location>
        <begin position="8"/>
        <end position="24"/>
    </location>
</feature>
<dbReference type="HOGENOM" id="CLU_810559_0_0_11"/>
<proteinExistence type="predicted"/>
<comment type="caution">
    <text evidence="2">The sequence shown here is derived from an EMBL/GenBank/DDBJ whole genome shotgun (WGS) entry which is preliminary data.</text>
</comment>
<accession>Z9JVE0</accession>
<gene>
    <name evidence="2" type="ORF">BF93_15390</name>
</gene>
<feature type="region of interest" description="Disordered" evidence="1">
    <location>
        <begin position="1"/>
        <end position="27"/>
    </location>
</feature>
<dbReference type="PATRIC" id="fig|396014.3.peg.1421"/>
<dbReference type="EMBL" id="JDYK01000006">
    <property type="protein sequence ID" value="EWS81742.1"/>
    <property type="molecule type" value="Genomic_DNA"/>
</dbReference>